<dbReference type="EMBL" id="MK641509">
    <property type="protein sequence ID" value="UEQ11954.1"/>
    <property type="molecule type" value="Genomic_DNA"/>
</dbReference>
<dbReference type="Gene3D" id="3.40.1410.10">
    <property type="entry name" value="Chorismate lyase-like"/>
    <property type="match status" value="1"/>
</dbReference>
<protein>
    <recommendedName>
        <fullName evidence="2">Chorismate lyase</fullName>
    </recommendedName>
</protein>
<reference evidence="1" key="1">
    <citation type="submission" date="2019-03" db="EMBL/GenBank/DDBJ databases">
        <title>Phycologia Chloroplast and mitochondrial genomes of Kumanoa mahlacensis.</title>
        <authorList>
            <person name="Fang K."/>
        </authorList>
    </citation>
    <scope>NUCLEOTIDE SEQUENCE</scope>
    <source>
        <strain evidence="1">SAS-FKP1701</strain>
    </source>
</reference>
<accession>A0A8K1YUA9</accession>
<sequence>MNINKTFIKIWEVDLNDKIHYYSRITKYLCPNLQVLLLSDGSLTNNLNILGEVPIFLKLIKEEEELYSFSVSTQSSIFTAREILLTHNKEKNFIFAKTYYIKNIPPINLTNNNKPLGKSLIEAEIEIYRKIKSIYYGYSRTLEKKFQFQGPVWGRSYYILCNQKFLTLIHEFFRPVSLKKSDILLTIK</sequence>
<evidence type="ECO:0008006" key="2">
    <source>
        <dbReference type="Google" id="ProtNLM"/>
    </source>
</evidence>
<evidence type="ECO:0000313" key="1">
    <source>
        <dbReference type="EMBL" id="UEQ11954.1"/>
    </source>
</evidence>
<gene>
    <name evidence="1" type="primary">ycf21</name>
</gene>
<dbReference type="InterPro" id="IPR002800">
    <property type="entry name" value="Rv2949c-like"/>
</dbReference>
<keyword evidence="1" id="KW-0934">Plastid</keyword>
<keyword evidence="1" id="KW-0150">Chloroplast</keyword>
<geneLocation type="chloroplast" evidence="1"/>
<dbReference type="SUPFAM" id="SSF64288">
    <property type="entry name" value="Chorismate lyase-like"/>
    <property type="match status" value="1"/>
</dbReference>
<dbReference type="AlphaFoldDB" id="A0A8K1YUA9"/>
<proteinExistence type="predicted"/>
<dbReference type="Pfam" id="PF01947">
    <property type="entry name" value="Rv2949c-like"/>
    <property type="match status" value="1"/>
</dbReference>
<dbReference type="InterPro" id="IPR028978">
    <property type="entry name" value="Chorismate_lyase_/UTRA_dom_sf"/>
</dbReference>
<name>A0A8K1YUA9_9FLOR</name>
<organism evidence="1">
    <name type="scientific">Kumanoa mahlacensis</name>
    <dbReference type="NCBI Taxonomy" id="1196387"/>
    <lineage>
        <taxon>Eukaryota</taxon>
        <taxon>Rhodophyta</taxon>
        <taxon>Florideophyceae</taxon>
        <taxon>Nemaliophycidae</taxon>
        <taxon>Batrachospermales</taxon>
        <taxon>Batrachospermaceae</taxon>
        <taxon>Kumanoa</taxon>
    </lineage>
</organism>